<keyword evidence="3" id="KW-1003">Cell membrane</keyword>
<keyword evidence="9 10" id="KW-0807">Transducer</keyword>
<dbReference type="SUPFAM" id="SSF81321">
    <property type="entry name" value="Family A G protein-coupled receptor-like"/>
    <property type="match status" value="1"/>
</dbReference>
<feature type="transmembrane region" description="Helical" evidence="12">
    <location>
        <begin position="174"/>
        <end position="195"/>
    </location>
</feature>
<comment type="similarity">
    <text evidence="2 10">Belongs to the G-protein coupled receptor 1 family.</text>
</comment>
<feature type="transmembrane region" description="Helical" evidence="12">
    <location>
        <begin position="215"/>
        <end position="238"/>
    </location>
</feature>
<evidence type="ECO:0000256" key="3">
    <source>
        <dbReference type="ARBA" id="ARBA00022475"/>
    </source>
</evidence>
<evidence type="ECO:0000256" key="11">
    <source>
        <dbReference type="SAM" id="MobiDB-lite"/>
    </source>
</evidence>
<keyword evidence="7 12" id="KW-0472">Membrane</keyword>
<dbReference type="PROSITE" id="PS50262">
    <property type="entry name" value="G_PROTEIN_RECEP_F1_2"/>
    <property type="match status" value="1"/>
</dbReference>
<evidence type="ECO:0000256" key="8">
    <source>
        <dbReference type="ARBA" id="ARBA00023170"/>
    </source>
</evidence>
<evidence type="ECO:0000256" key="6">
    <source>
        <dbReference type="ARBA" id="ARBA00023040"/>
    </source>
</evidence>
<evidence type="ECO:0000256" key="7">
    <source>
        <dbReference type="ARBA" id="ARBA00023136"/>
    </source>
</evidence>
<evidence type="ECO:0000256" key="2">
    <source>
        <dbReference type="ARBA" id="ARBA00010663"/>
    </source>
</evidence>
<keyword evidence="15" id="KW-1185">Reference proteome</keyword>
<dbReference type="AlphaFoldDB" id="A0AAW2FFD1"/>
<evidence type="ECO:0000256" key="1">
    <source>
        <dbReference type="ARBA" id="ARBA00004651"/>
    </source>
</evidence>
<evidence type="ECO:0000313" key="14">
    <source>
        <dbReference type="EMBL" id="KAL0113116.1"/>
    </source>
</evidence>
<protein>
    <recommendedName>
        <fullName evidence="13">G-protein coupled receptors family 1 profile domain-containing protein</fullName>
    </recommendedName>
</protein>
<feature type="domain" description="G-protein coupled receptors family 1 profile" evidence="13">
    <location>
        <begin position="74"/>
        <end position="320"/>
    </location>
</feature>
<proteinExistence type="inferred from homology"/>
<evidence type="ECO:0000256" key="10">
    <source>
        <dbReference type="RuleBase" id="RU000688"/>
    </source>
</evidence>
<accession>A0AAW2FFD1</accession>
<name>A0AAW2FFD1_9HYME</name>
<dbReference type="InterPro" id="IPR017452">
    <property type="entry name" value="GPCR_Rhodpsn_7TM"/>
</dbReference>
<dbReference type="Pfam" id="PF00001">
    <property type="entry name" value="7tm_1"/>
    <property type="match status" value="1"/>
</dbReference>
<feature type="transmembrane region" description="Helical" evidence="12">
    <location>
        <begin position="131"/>
        <end position="153"/>
    </location>
</feature>
<dbReference type="Gene3D" id="1.20.1070.10">
    <property type="entry name" value="Rhodopsin 7-helix transmembrane proteins"/>
    <property type="match status" value="1"/>
</dbReference>
<feature type="transmembrane region" description="Helical" evidence="12">
    <location>
        <begin position="300"/>
        <end position="322"/>
    </location>
</feature>
<feature type="region of interest" description="Disordered" evidence="11">
    <location>
        <begin position="361"/>
        <end position="397"/>
    </location>
</feature>
<dbReference type="CDD" id="cd14967">
    <property type="entry name" value="7tmA_amine_R-like"/>
    <property type="match status" value="1"/>
</dbReference>
<comment type="caution">
    <text evidence="14">The sequence shown here is derived from an EMBL/GenBank/DDBJ whole genome shotgun (WGS) entry which is preliminary data.</text>
</comment>
<comment type="subcellular location">
    <subcellularLocation>
        <location evidence="1">Cell membrane</location>
        <topology evidence="1">Multi-pass membrane protein</topology>
    </subcellularLocation>
</comment>
<dbReference type="PANTHER" id="PTHR24249:SF414">
    <property type="entry name" value="LP14436P"/>
    <property type="match status" value="1"/>
</dbReference>
<evidence type="ECO:0000256" key="9">
    <source>
        <dbReference type="ARBA" id="ARBA00023224"/>
    </source>
</evidence>
<dbReference type="PROSITE" id="PS00237">
    <property type="entry name" value="G_PROTEIN_RECEP_F1_1"/>
    <property type="match status" value="1"/>
</dbReference>
<feature type="compositionally biased region" description="Basic and acidic residues" evidence="11">
    <location>
        <begin position="361"/>
        <end position="370"/>
    </location>
</feature>
<feature type="transmembrane region" description="Helical" evidence="12">
    <location>
        <begin position="96"/>
        <end position="119"/>
    </location>
</feature>
<keyword evidence="8 10" id="KW-0675">Receptor</keyword>
<gene>
    <name evidence="14" type="ORF">PUN28_012374</name>
</gene>
<organism evidence="14 15">
    <name type="scientific">Cardiocondyla obscurior</name>
    <dbReference type="NCBI Taxonomy" id="286306"/>
    <lineage>
        <taxon>Eukaryota</taxon>
        <taxon>Metazoa</taxon>
        <taxon>Ecdysozoa</taxon>
        <taxon>Arthropoda</taxon>
        <taxon>Hexapoda</taxon>
        <taxon>Insecta</taxon>
        <taxon>Pterygota</taxon>
        <taxon>Neoptera</taxon>
        <taxon>Endopterygota</taxon>
        <taxon>Hymenoptera</taxon>
        <taxon>Apocrita</taxon>
        <taxon>Aculeata</taxon>
        <taxon>Formicoidea</taxon>
        <taxon>Formicidae</taxon>
        <taxon>Myrmicinae</taxon>
        <taxon>Cardiocondyla</taxon>
    </lineage>
</organism>
<keyword evidence="5 12" id="KW-1133">Transmembrane helix</keyword>
<dbReference type="InterPro" id="IPR000276">
    <property type="entry name" value="GPCR_Rhodpsn"/>
</dbReference>
<dbReference type="EMBL" id="JADYXP020000012">
    <property type="protein sequence ID" value="KAL0113116.1"/>
    <property type="molecule type" value="Genomic_DNA"/>
</dbReference>
<evidence type="ECO:0000259" key="13">
    <source>
        <dbReference type="PROSITE" id="PS50262"/>
    </source>
</evidence>
<dbReference type="GO" id="GO:0005886">
    <property type="term" value="C:plasma membrane"/>
    <property type="evidence" value="ECO:0007669"/>
    <property type="project" value="UniProtKB-SubCell"/>
</dbReference>
<feature type="transmembrane region" description="Helical" evidence="12">
    <location>
        <begin position="267"/>
        <end position="288"/>
    </location>
</feature>
<dbReference type="InterPro" id="IPR050569">
    <property type="entry name" value="TAAR"/>
</dbReference>
<keyword evidence="6 10" id="KW-0297">G-protein coupled receptor</keyword>
<reference evidence="14 15" key="1">
    <citation type="submission" date="2023-03" db="EMBL/GenBank/DDBJ databases">
        <title>High recombination rates correlate with genetic variation in Cardiocondyla obscurior ants.</title>
        <authorList>
            <person name="Errbii M."/>
        </authorList>
    </citation>
    <scope>NUCLEOTIDE SEQUENCE [LARGE SCALE GENOMIC DNA]</scope>
    <source>
        <strain evidence="14">Alpha-2009</strain>
        <tissue evidence="14">Whole body</tissue>
    </source>
</reference>
<evidence type="ECO:0000313" key="15">
    <source>
        <dbReference type="Proteomes" id="UP001430953"/>
    </source>
</evidence>
<evidence type="ECO:0000256" key="12">
    <source>
        <dbReference type="SAM" id="Phobius"/>
    </source>
</evidence>
<evidence type="ECO:0000256" key="4">
    <source>
        <dbReference type="ARBA" id="ARBA00022692"/>
    </source>
</evidence>
<dbReference type="Proteomes" id="UP001430953">
    <property type="component" value="Unassembled WGS sequence"/>
</dbReference>
<evidence type="ECO:0000256" key="5">
    <source>
        <dbReference type="ARBA" id="ARBA00022989"/>
    </source>
</evidence>
<feature type="compositionally biased region" description="Basic and acidic residues" evidence="11">
    <location>
        <begin position="377"/>
        <end position="397"/>
    </location>
</feature>
<dbReference type="PRINTS" id="PR00237">
    <property type="entry name" value="GPCRRHODOPSN"/>
</dbReference>
<dbReference type="GO" id="GO:0004930">
    <property type="term" value="F:G protein-coupled receptor activity"/>
    <property type="evidence" value="ECO:0007669"/>
    <property type="project" value="UniProtKB-KW"/>
</dbReference>
<sequence length="397" mass="45756">MCTCVRVHAKEFFCSVMFLRENNVVEAKANASSHAPIWSICSTDTLNNTANHEQNNHVVWILMDSILFVAIVLGNVLTILAIAWARRLRNVVSNYFILNLAVSDLMVGVTLPYHLAFYVNATLHHNKSVCISRFVMFCFACGGSIYNLIVIAIDRYIAIVHPLSYNTYATKKRVLLTIVVAWICIMGMSSIPIYWNCFDISQICELETVLPRYYIVAIQMPAFFLSWVAMFILYWKIWREAYMHARRMNSGIVPNIAEKNDRKSVQVVLLILGCFSICWFPYFVVVCMRTFGWRTKSMGIWYKSTFALAVANSGMNPFIYAWKNTNIRKAFQKILHLKSPNNNLNSSFKMYLEKQHALKNQTEHVQDDRNANGNNNLHEHLADHPRLDPAEENRTEI</sequence>
<keyword evidence="4 10" id="KW-0812">Transmembrane</keyword>
<feature type="transmembrane region" description="Helical" evidence="12">
    <location>
        <begin position="58"/>
        <end position="84"/>
    </location>
</feature>
<dbReference type="PANTHER" id="PTHR24249">
    <property type="entry name" value="HISTAMINE RECEPTOR-RELATED G-PROTEIN COUPLED RECEPTOR"/>
    <property type="match status" value="1"/>
</dbReference>